<dbReference type="AlphaFoldDB" id="A0AAD9QFI9"/>
<gene>
    <name evidence="2" type="ORF">P5673_016737</name>
</gene>
<feature type="region of interest" description="Disordered" evidence="1">
    <location>
        <begin position="64"/>
        <end position="88"/>
    </location>
</feature>
<proteinExistence type="predicted"/>
<accession>A0AAD9QFI9</accession>
<organism evidence="2 3">
    <name type="scientific">Acropora cervicornis</name>
    <name type="common">Staghorn coral</name>
    <dbReference type="NCBI Taxonomy" id="6130"/>
    <lineage>
        <taxon>Eukaryota</taxon>
        <taxon>Metazoa</taxon>
        <taxon>Cnidaria</taxon>
        <taxon>Anthozoa</taxon>
        <taxon>Hexacorallia</taxon>
        <taxon>Scleractinia</taxon>
        <taxon>Astrocoeniina</taxon>
        <taxon>Acroporidae</taxon>
        <taxon>Acropora</taxon>
    </lineage>
</organism>
<evidence type="ECO:0000256" key="1">
    <source>
        <dbReference type="SAM" id="MobiDB-lite"/>
    </source>
</evidence>
<reference evidence="2" key="2">
    <citation type="journal article" date="2023" name="Science">
        <title>Genomic signatures of disease resistance in endangered staghorn corals.</title>
        <authorList>
            <person name="Vollmer S.V."/>
            <person name="Selwyn J.D."/>
            <person name="Despard B.A."/>
            <person name="Roesel C.L."/>
        </authorList>
    </citation>
    <scope>NUCLEOTIDE SEQUENCE</scope>
    <source>
        <strain evidence="2">K2</strain>
    </source>
</reference>
<evidence type="ECO:0000313" key="2">
    <source>
        <dbReference type="EMBL" id="KAK2560397.1"/>
    </source>
</evidence>
<dbReference type="EMBL" id="JARQWQ010000036">
    <property type="protein sequence ID" value="KAK2560397.1"/>
    <property type="molecule type" value="Genomic_DNA"/>
</dbReference>
<dbReference type="Proteomes" id="UP001249851">
    <property type="component" value="Unassembled WGS sequence"/>
</dbReference>
<keyword evidence="3" id="KW-1185">Reference proteome</keyword>
<evidence type="ECO:0000313" key="3">
    <source>
        <dbReference type="Proteomes" id="UP001249851"/>
    </source>
</evidence>
<sequence>MAGRPRKTEDIKENCSISSQLNKLDGNHPNRRLELGYCIWKVWVVVHKLSPAMKFCSRRGWYDLDSKSSSSSSSPANNNKWHTTQHRSRAGKVGVLGLNCEEQGNVSTLCLNAP</sequence>
<name>A0AAD9QFI9_ACRCE</name>
<comment type="caution">
    <text evidence="2">The sequence shown here is derived from an EMBL/GenBank/DDBJ whole genome shotgun (WGS) entry which is preliminary data.</text>
</comment>
<reference evidence="2" key="1">
    <citation type="journal article" date="2023" name="G3 (Bethesda)">
        <title>Whole genome assembly and annotation of the endangered Caribbean coral Acropora cervicornis.</title>
        <authorList>
            <person name="Selwyn J.D."/>
            <person name="Vollmer S.V."/>
        </authorList>
    </citation>
    <scope>NUCLEOTIDE SEQUENCE</scope>
    <source>
        <strain evidence="2">K2</strain>
    </source>
</reference>
<protein>
    <submittedName>
        <fullName evidence="2">Uncharacterized protein</fullName>
    </submittedName>
</protein>